<dbReference type="SUPFAM" id="SSF50494">
    <property type="entry name" value="Trypsin-like serine proteases"/>
    <property type="match status" value="1"/>
</dbReference>
<feature type="chain" id="PRO_5035794913" description="Peptidase S1 domain-containing protein" evidence="1">
    <location>
        <begin position="21"/>
        <end position="198"/>
    </location>
</feature>
<dbReference type="Proteomes" id="UP000005237">
    <property type="component" value="Unassembled WGS sequence"/>
</dbReference>
<feature type="signal peptide" evidence="1">
    <location>
        <begin position="1"/>
        <end position="20"/>
    </location>
</feature>
<dbReference type="InterPro" id="IPR009003">
    <property type="entry name" value="Peptidase_S1_PA"/>
</dbReference>
<accession>A0A8R1ISD0</accession>
<protein>
    <recommendedName>
        <fullName evidence="4">Peptidase S1 domain-containing protein</fullName>
    </recommendedName>
</protein>
<dbReference type="AlphaFoldDB" id="A0A8R1ISD0"/>
<reference evidence="2" key="2">
    <citation type="submission" date="2022-06" db="UniProtKB">
        <authorList>
            <consortium name="EnsemblMetazoa"/>
        </authorList>
    </citation>
    <scope>IDENTIFICATION</scope>
    <source>
        <strain evidence="2">DF5081</strain>
    </source>
</reference>
<dbReference type="PANTHER" id="PTHR22596">
    <property type="entry name" value="TRYPSIN-LIKE PROTEASE PROTEIN 6"/>
    <property type="match status" value="1"/>
</dbReference>
<dbReference type="PANTHER" id="PTHR22596:SF7">
    <property type="entry name" value="PEPTIDASE S1 DOMAIN-CONTAINING PROTEIN"/>
    <property type="match status" value="1"/>
</dbReference>
<name>A0A8R1ISD0_CAEJA</name>
<reference evidence="3" key="1">
    <citation type="submission" date="2010-08" db="EMBL/GenBank/DDBJ databases">
        <authorList>
            <consortium name="Caenorhabditis japonica Sequencing Consortium"/>
            <person name="Wilson R.K."/>
        </authorList>
    </citation>
    <scope>NUCLEOTIDE SEQUENCE [LARGE SCALE GENOMIC DNA]</scope>
    <source>
        <strain evidence="3">DF5081</strain>
    </source>
</reference>
<dbReference type="Gene3D" id="2.40.10.10">
    <property type="entry name" value="Trypsin-like serine proteases"/>
    <property type="match status" value="1"/>
</dbReference>
<dbReference type="Pfam" id="PF03761">
    <property type="entry name" value="DUF316"/>
    <property type="match status" value="1"/>
</dbReference>
<keyword evidence="1" id="KW-0732">Signal</keyword>
<dbReference type="InterPro" id="IPR043504">
    <property type="entry name" value="Peptidase_S1_PA_chymotrypsin"/>
</dbReference>
<evidence type="ECO:0000313" key="3">
    <source>
        <dbReference type="Proteomes" id="UP000005237"/>
    </source>
</evidence>
<proteinExistence type="predicted"/>
<dbReference type="InterPro" id="IPR005514">
    <property type="entry name" value="DUF316"/>
</dbReference>
<organism evidence="2 3">
    <name type="scientific">Caenorhabditis japonica</name>
    <dbReference type="NCBI Taxonomy" id="281687"/>
    <lineage>
        <taxon>Eukaryota</taxon>
        <taxon>Metazoa</taxon>
        <taxon>Ecdysozoa</taxon>
        <taxon>Nematoda</taxon>
        <taxon>Chromadorea</taxon>
        <taxon>Rhabditida</taxon>
        <taxon>Rhabditina</taxon>
        <taxon>Rhabditomorpha</taxon>
        <taxon>Rhabditoidea</taxon>
        <taxon>Rhabditidae</taxon>
        <taxon>Peloderinae</taxon>
        <taxon>Caenorhabditis</taxon>
    </lineage>
</organism>
<evidence type="ECO:0000256" key="1">
    <source>
        <dbReference type="SAM" id="SignalP"/>
    </source>
</evidence>
<sequence>MNWLFLLFSTIFYLINDTESDRLTAQQNKILKANCGRYVPGFTSLNSHRTRPSSENFKVLYGKKVELGVAPWAISIAMKKKKKSEDQPEQYLQHGTGTLVSPWHIVSAAHLVGVSSDPLPNCETGDMKNAHFMNNFNDFVAFINVTCATPEACESVDKRERFEPIQVKAVSGMFLKEAFKLKHMIFKEFGSSGAVFAE</sequence>
<dbReference type="EnsemblMetazoa" id="CJA37145.1">
    <property type="protein sequence ID" value="CJA37145.1"/>
    <property type="gene ID" value="WBGene00212992"/>
</dbReference>
<keyword evidence="3" id="KW-1185">Reference proteome</keyword>
<evidence type="ECO:0008006" key="4">
    <source>
        <dbReference type="Google" id="ProtNLM"/>
    </source>
</evidence>
<evidence type="ECO:0000313" key="2">
    <source>
        <dbReference type="EnsemblMetazoa" id="CJA37145.1"/>
    </source>
</evidence>